<feature type="chain" id="PRO_5003202920" description="FG-GAP repeat protein" evidence="1">
    <location>
        <begin position="25"/>
        <end position="225"/>
    </location>
</feature>
<feature type="signal peptide" evidence="1">
    <location>
        <begin position="1"/>
        <end position="24"/>
    </location>
</feature>
<protein>
    <recommendedName>
        <fullName evidence="4">FG-GAP repeat protein</fullName>
    </recommendedName>
</protein>
<evidence type="ECO:0000313" key="3">
    <source>
        <dbReference type="Proteomes" id="UP000004816"/>
    </source>
</evidence>
<sequence length="225" mass="24048">MIRRGLVFLLLCAGLAAAAPAAFADPLAWCLPPPGKAAAWTCELQSHDSLGLRFQAGWQPVGELDGRLAVDVLDASGAVAQTIKRSGPVLALQARDLDRDGRDELLIESSCGTGGCSYDVWRAVGQSVQFRNMGGIFGKSLGHVASGLMVTDEVAGGSNIVTFFRFGDTKIENLAVVRFDPSGREENAPRTCALLQDRSNLALLGIDAATAERRFCQEAREVDWQ</sequence>
<evidence type="ECO:0008006" key="4">
    <source>
        <dbReference type="Google" id="ProtNLM"/>
    </source>
</evidence>
<dbReference type="HOGENOM" id="CLU_104585_0_0_11"/>
<gene>
    <name evidence="2" type="ORF">HMPREF9336_01083</name>
</gene>
<evidence type="ECO:0000313" key="2">
    <source>
        <dbReference type="EMBL" id="EFV14062.1"/>
    </source>
</evidence>
<comment type="caution">
    <text evidence="2">The sequence shown here is derived from an EMBL/GenBank/DDBJ whole genome shotgun (WGS) entry which is preliminary data.</text>
</comment>
<reference evidence="2 3" key="1">
    <citation type="journal article" date="2011" name="Stand. Genomic Sci.">
        <title>High quality draft genome sequence of Segniliparus rugosus CDC 945(T)= (ATCC BAA-974(T)).</title>
        <authorList>
            <person name="Earl A.M."/>
            <person name="Desjardins C.A."/>
            <person name="Fitzgerald M.G."/>
            <person name="Arachchi H.M."/>
            <person name="Zeng Q."/>
            <person name="Mehta T."/>
            <person name="Griggs A."/>
            <person name="Birren B.W."/>
            <person name="Toney N.C."/>
            <person name="Carr J."/>
            <person name="Posey J."/>
            <person name="Butler W.R."/>
        </authorList>
    </citation>
    <scope>NUCLEOTIDE SEQUENCE [LARGE SCALE GENOMIC DNA]</scope>
    <source>
        <strain evidence="3">ATCC BAA-974 / DSM 45345 / CCUG 50838 / CIP 108380 / JCM 13579 / CDC 945</strain>
    </source>
</reference>
<keyword evidence="1" id="KW-0732">Signal</keyword>
<dbReference type="STRING" id="679197.HMPREF9336_01083"/>
<proteinExistence type="predicted"/>
<name>E5XNL2_SEGRC</name>
<dbReference type="EMBL" id="ACZI02000003">
    <property type="protein sequence ID" value="EFV14062.1"/>
    <property type="molecule type" value="Genomic_DNA"/>
</dbReference>
<dbReference type="Proteomes" id="UP000004816">
    <property type="component" value="Unassembled WGS sequence"/>
</dbReference>
<dbReference type="AlphaFoldDB" id="E5XNL2"/>
<organism evidence="2 3">
    <name type="scientific">Segniliparus rugosus (strain ATCC BAA-974 / DSM 45345 / CCUG 50838 / CIP 108380 / JCM 13579 / CDC 945)</name>
    <dbReference type="NCBI Taxonomy" id="679197"/>
    <lineage>
        <taxon>Bacteria</taxon>
        <taxon>Bacillati</taxon>
        <taxon>Actinomycetota</taxon>
        <taxon>Actinomycetes</taxon>
        <taxon>Mycobacteriales</taxon>
        <taxon>Segniliparaceae</taxon>
        <taxon>Segniliparus</taxon>
    </lineage>
</organism>
<keyword evidence="3" id="KW-1185">Reference proteome</keyword>
<evidence type="ECO:0000256" key="1">
    <source>
        <dbReference type="SAM" id="SignalP"/>
    </source>
</evidence>
<accession>E5XNL2</accession>